<keyword evidence="1" id="KW-1185">Reference proteome</keyword>
<evidence type="ECO:0000313" key="2">
    <source>
        <dbReference type="WBParaSite" id="SPAL_0000803850.1"/>
    </source>
</evidence>
<dbReference type="WBParaSite" id="SPAL_0000803850.1">
    <property type="protein sequence ID" value="SPAL_0000803850.1"/>
    <property type="gene ID" value="SPAL_0000803850"/>
</dbReference>
<evidence type="ECO:0000313" key="1">
    <source>
        <dbReference type="Proteomes" id="UP000046392"/>
    </source>
</evidence>
<accession>A0A0N5BQ69</accession>
<dbReference type="AlphaFoldDB" id="A0A0N5BQ69"/>
<name>A0A0N5BQ69_STREA</name>
<dbReference type="Proteomes" id="UP000046392">
    <property type="component" value="Unplaced"/>
</dbReference>
<organism evidence="1 2">
    <name type="scientific">Strongyloides papillosus</name>
    <name type="common">Intestinal threadworm</name>
    <dbReference type="NCBI Taxonomy" id="174720"/>
    <lineage>
        <taxon>Eukaryota</taxon>
        <taxon>Metazoa</taxon>
        <taxon>Ecdysozoa</taxon>
        <taxon>Nematoda</taxon>
        <taxon>Chromadorea</taxon>
        <taxon>Rhabditida</taxon>
        <taxon>Tylenchina</taxon>
        <taxon>Panagrolaimomorpha</taxon>
        <taxon>Strongyloidoidea</taxon>
        <taxon>Strongyloididae</taxon>
        <taxon>Strongyloides</taxon>
    </lineage>
</organism>
<proteinExistence type="predicted"/>
<protein>
    <submittedName>
        <fullName evidence="2">BK_channel_a domain-containing protein</fullName>
    </submittedName>
</protein>
<reference evidence="2" key="1">
    <citation type="submission" date="2017-02" db="UniProtKB">
        <authorList>
            <consortium name="WormBaseParasite"/>
        </authorList>
    </citation>
    <scope>IDENTIFICATION</scope>
</reference>
<sequence length="340" mass="38808">MGQMKRPVKVNTIHSPVIPSPTGKSPSAVQIEDNACLDFRTSVMPRILQAAPRKREVFMILTTGVILIEPFQILKAYQSEVQPQWHLEARCLGKVQERQCVDQLSLIAVSQQYVLRLTGDPELFIHLPSRTKQCNTILVELSKGLGARVRDINICFSLNISYEIRGIASHVLLMKARLLLSNFTDQQWMALFVNCGIFSYPETVDTDIQNVLADYLSRYGLGTVNIINLLNFPRVKEQWEYEEEEKRKCENWVKEGKAIRKQGKYFTKTDKEIMGVILTSHAVESTPLGKLHMDLLQPGRRISKRTVAVFVAVDSLTRFIITGDLVKMLLWEIGEVYWSI</sequence>